<proteinExistence type="predicted"/>
<evidence type="ECO:0000313" key="1">
    <source>
        <dbReference type="EMBL" id="KAF1845141.1"/>
    </source>
</evidence>
<dbReference type="RefSeq" id="XP_040787704.1">
    <property type="nucleotide sequence ID" value="XM_040926512.1"/>
</dbReference>
<dbReference type="EMBL" id="ML976616">
    <property type="protein sequence ID" value="KAF1845141.1"/>
    <property type="molecule type" value="Genomic_DNA"/>
</dbReference>
<dbReference type="AlphaFoldDB" id="A0A9P4GH61"/>
<organism evidence="1 2">
    <name type="scientific">Cucurbitaria berberidis CBS 394.84</name>
    <dbReference type="NCBI Taxonomy" id="1168544"/>
    <lineage>
        <taxon>Eukaryota</taxon>
        <taxon>Fungi</taxon>
        <taxon>Dikarya</taxon>
        <taxon>Ascomycota</taxon>
        <taxon>Pezizomycotina</taxon>
        <taxon>Dothideomycetes</taxon>
        <taxon>Pleosporomycetidae</taxon>
        <taxon>Pleosporales</taxon>
        <taxon>Pleosporineae</taxon>
        <taxon>Cucurbitariaceae</taxon>
        <taxon>Cucurbitaria</taxon>
    </lineage>
</organism>
<protein>
    <submittedName>
        <fullName evidence="1">Uncharacterized protein</fullName>
    </submittedName>
</protein>
<name>A0A9P4GH61_9PLEO</name>
<keyword evidence="2" id="KW-1185">Reference proteome</keyword>
<evidence type="ECO:0000313" key="2">
    <source>
        <dbReference type="Proteomes" id="UP000800039"/>
    </source>
</evidence>
<gene>
    <name evidence="1" type="ORF">K460DRAFT_103855</name>
</gene>
<comment type="caution">
    <text evidence="1">The sequence shown here is derived from an EMBL/GenBank/DDBJ whole genome shotgun (WGS) entry which is preliminary data.</text>
</comment>
<dbReference type="Proteomes" id="UP000800039">
    <property type="component" value="Unassembled WGS sequence"/>
</dbReference>
<reference evidence="1" key="1">
    <citation type="submission" date="2020-01" db="EMBL/GenBank/DDBJ databases">
        <authorList>
            <consortium name="DOE Joint Genome Institute"/>
            <person name="Haridas S."/>
            <person name="Albert R."/>
            <person name="Binder M."/>
            <person name="Bloem J."/>
            <person name="Labutti K."/>
            <person name="Salamov A."/>
            <person name="Andreopoulos B."/>
            <person name="Baker S.E."/>
            <person name="Barry K."/>
            <person name="Bills G."/>
            <person name="Bluhm B.H."/>
            <person name="Cannon C."/>
            <person name="Castanera R."/>
            <person name="Culley D.E."/>
            <person name="Daum C."/>
            <person name="Ezra D."/>
            <person name="Gonzalez J.B."/>
            <person name="Henrissat B."/>
            <person name="Kuo A."/>
            <person name="Liang C."/>
            <person name="Lipzen A."/>
            <person name="Lutzoni F."/>
            <person name="Magnuson J."/>
            <person name="Mondo S."/>
            <person name="Nolan M."/>
            <person name="Ohm R."/>
            <person name="Pangilinan J."/>
            <person name="Park H.-J."/>
            <person name="Ramirez L."/>
            <person name="Alfaro M."/>
            <person name="Sun H."/>
            <person name="Tritt A."/>
            <person name="Yoshinaga Y."/>
            <person name="Zwiers L.-H."/>
            <person name="Turgeon B.G."/>
            <person name="Goodwin S.B."/>
            <person name="Spatafora J.W."/>
            <person name="Crous P.W."/>
            <person name="Grigoriev I.V."/>
        </authorList>
    </citation>
    <scope>NUCLEOTIDE SEQUENCE</scope>
    <source>
        <strain evidence="1">CBS 394.84</strain>
    </source>
</reference>
<dbReference type="GeneID" id="63843763"/>
<sequence>MVVSSFLPCPLPIVLISRGSCSHPPVRCCNSQPYLYTACFAKLSSSAASKQPLCFTGFCLVHDWLAPLSHHAAVTAQPAIRACPAHYIRWQTCCWPWGGGGKALTDWAAVQRIQKTTTGDADGRKRASADSILGRPFQSRVAYYCW</sequence>
<accession>A0A9P4GH61</accession>